<dbReference type="InterPro" id="IPR006880">
    <property type="entry name" value="INO80B_C"/>
</dbReference>
<name>A0AAD1SCU8_PELCU</name>
<dbReference type="PANTHER" id="PTHR21561:SF12">
    <property type="entry name" value="INO80 COMPLEX SUBUNIT B"/>
    <property type="match status" value="1"/>
</dbReference>
<gene>
    <name evidence="3" type="ORF">PECUL_23A020545</name>
</gene>
<dbReference type="GO" id="GO:0006338">
    <property type="term" value="P:chromatin remodeling"/>
    <property type="evidence" value="ECO:0007669"/>
    <property type="project" value="InterPro"/>
</dbReference>
<evidence type="ECO:0000259" key="2">
    <source>
        <dbReference type="SMART" id="SM01406"/>
    </source>
</evidence>
<dbReference type="InterPro" id="IPR007529">
    <property type="entry name" value="Znf_HIT"/>
</dbReference>
<evidence type="ECO:0000313" key="4">
    <source>
        <dbReference type="Proteomes" id="UP001295444"/>
    </source>
</evidence>
<protein>
    <submittedName>
        <fullName evidence="3">INO80 complex subunit B</fullName>
    </submittedName>
</protein>
<dbReference type="SMART" id="SM01406">
    <property type="entry name" value="PAPA-1"/>
    <property type="match status" value="1"/>
</dbReference>
<proteinExistence type="predicted"/>
<dbReference type="Pfam" id="PF04795">
    <property type="entry name" value="PAPA-1"/>
    <property type="match status" value="1"/>
</dbReference>
<organism evidence="3 4">
    <name type="scientific">Pelobates cultripes</name>
    <name type="common">Western spadefoot toad</name>
    <dbReference type="NCBI Taxonomy" id="61616"/>
    <lineage>
        <taxon>Eukaryota</taxon>
        <taxon>Metazoa</taxon>
        <taxon>Chordata</taxon>
        <taxon>Craniata</taxon>
        <taxon>Vertebrata</taxon>
        <taxon>Euteleostomi</taxon>
        <taxon>Amphibia</taxon>
        <taxon>Batrachia</taxon>
        <taxon>Anura</taxon>
        <taxon>Pelobatoidea</taxon>
        <taxon>Pelobatidae</taxon>
        <taxon>Pelobates</taxon>
    </lineage>
</organism>
<dbReference type="GO" id="GO:0031011">
    <property type="term" value="C:Ino80 complex"/>
    <property type="evidence" value="ECO:0007669"/>
    <property type="project" value="InterPro"/>
</dbReference>
<dbReference type="Proteomes" id="UP001295444">
    <property type="component" value="Chromosome 06"/>
</dbReference>
<evidence type="ECO:0000256" key="1">
    <source>
        <dbReference type="SAM" id="MobiDB-lite"/>
    </source>
</evidence>
<sequence>MSTNWNRKAAIMEGADEEDDISSHGNHKKKHKKHKKHKKRHHQDGVGLALFADDTPKLQHRHPSISPKTPHKHPENSPKPQLKLKIKLGGQILGTKSVPTFTVIPELSESPSPVMVVDDDEEPLEGVPIEQYRAWLDEDSNLDPLPSPVGMPEPEQDEETRWLDALERGELDVNGDLKRETDETLLTARQKALLQKQQAQSLPIFPPVMFPPRQELSEEMLVKREEKARKRRLQAAKKAEESKKQTIERLTKTSKSRGAKPPRERRGRQPPCPTIRYQHTAEAIMISYPLAVPGPIPAEPRVALPAPTLCRVPGCGNPKKYCCSRTLAPLCSLECYRNNLLGFSLNTAAPAGVTEIKVCMQQSEERDL</sequence>
<feature type="region of interest" description="Disordered" evidence="1">
    <location>
        <begin position="1"/>
        <end position="83"/>
    </location>
</feature>
<feature type="region of interest" description="Disordered" evidence="1">
    <location>
        <begin position="139"/>
        <end position="158"/>
    </location>
</feature>
<feature type="domain" description="INO80 complex subunit B-like conserved region" evidence="2">
    <location>
        <begin position="219"/>
        <end position="292"/>
    </location>
</feature>
<dbReference type="EMBL" id="OW240917">
    <property type="protein sequence ID" value="CAH2299083.1"/>
    <property type="molecule type" value="Genomic_DNA"/>
</dbReference>
<dbReference type="CDD" id="cd23021">
    <property type="entry name" value="zf-HIT_IN80B"/>
    <property type="match status" value="1"/>
</dbReference>
<dbReference type="AlphaFoldDB" id="A0AAD1SCU8"/>
<feature type="compositionally biased region" description="Basic and acidic residues" evidence="1">
    <location>
        <begin position="237"/>
        <end position="251"/>
    </location>
</feature>
<feature type="compositionally biased region" description="Basic residues" evidence="1">
    <location>
        <begin position="252"/>
        <end position="268"/>
    </location>
</feature>
<feature type="compositionally biased region" description="Basic residues" evidence="1">
    <location>
        <begin position="25"/>
        <end position="42"/>
    </location>
</feature>
<accession>A0AAD1SCU8</accession>
<dbReference type="Pfam" id="PF04438">
    <property type="entry name" value="zf-HIT"/>
    <property type="match status" value="1"/>
</dbReference>
<reference evidence="3" key="1">
    <citation type="submission" date="2022-03" db="EMBL/GenBank/DDBJ databases">
        <authorList>
            <person name="Alioto T."/>
            <person name="Alioto T."/>
            <person name="Gomez Garrido J."/>
        </authorList>
    </citation>
    <scope>NUCLEOTIDE SEQUENCE</scope>
</reference>
<dbReference type="PANTHER" id="PTHR21561">
    <property type="entry name" value="INO80 COMPLEX SUBUNIT B"/>
    <property type="match status" value="1"/>
</dbReference>
<keyword evidence="4" id="KW-1185">Reference proteome</keyword>
<evidence type="ECO:0000313" key="3">
    <source>
        <dbReference type="EMBL" id="CAH2299083.1"/>
    </source>
</evidence>
<feature type="region of interest" description="Disordered" evidence="1">
    <location>
        <begin position="227"/>
        <end position="273"/>
    </location>
</feature>
<dbReference type="InterPro" id="IPR029523">
    <property type="entry name" value="INO80B/Ies2"/>
</dbReference>